<sequence length="249" mass="29167">MPSTSRRRRQKLSAVVKVNKAKDRISNIPKNLIGHILSFLPTKYAVRTGILSTKWKWMWTSISNLDFDDEINLHIDRHDDHRQMSFLKFINRVLLLLEGSNTLQTCVRYHGPRLPVFHSLTTLELGFNKGANWGLLPNLLECSPNLRTLDFEGLMDDYYFCDHFWEWYPPERVPTCLLFTLEKINIGMFRGQENEVKVVEYFLANAKVLKIMDIRFDPEEMRLGQPDYQDLRKLLEMPRGSTSCKVMVG</sequence>
<organism evidence="1 2">
    <name type="scientific">Rhododendron molle</name>
    <name type="common">Chinese azalea</name>
    <name type="synonym">Azalea mollis</name>
    <dbReference type="NCBI Taxonomy" id="49168"/>
    <lineage>
        <taxon>Eukaryota</taxon>
        <taxon>Viridiplantae</taxon>
        <taxon>Streptophyta</taxon>
        <taxon>Embryophyta</taxon>
        <taxon>Tracheophyta</taxon>
        <taxon>Spermatophyta</taxon>
        <taxon>Magnoliopsida</taxon>
        <taxon>eudicotyledons</taxon>
        <taxon>Gunneridae</taxon>
        <taxon>Pentapetalae</taxon>
        <taxon>asterids</taxon>
        <taxon>Ericales</taxon>
        <taxon>Ericaceae</taxon>
        <taxon>Ericoideae</taxon>
        <taxon>Rhodoreae</taxon>
        <taxon>Rhododendron</taxon>
    </lineage>
</organism>
<name>A0ACC0PNB5_RHOML</name>
<protein>
    <submittedName>
        <fullName evidence="1">Uncharacterized protein</fullName>
    </submittedName>
</protein>
<keyword evidence="2" id="KW-1185">Reference proteome</keyword>
<dbReference type="Proteomes" id="UP001062846">
    <property type="component" value="Chromosome 2"/>
</dbReference>
<accession>A0ACC0PNB5</accession>
<comment type="caution">
    <text evidence="1">The sequence shown here is derived from an EMBL/GenBank/DDBJ whole genome shotgun (WGS) entry which is preliminary data.</text>
</comment>
<proteinExistence type="predicted"/>
<reference evidence="1" key="1">
    <citation type="submission" date="2022-02" db="EMBL/GenBank/DDBJ databases">
        <title>Plant Genome Project.</title>
        <authorList>
            <person name="Zhang R.-G."/>
        </authorList>
    </citation>
    <scope>NUCLEOTIDE SEQUENCE</scope>
    <source>
        <strain evidence="1">AT1</strain>
    </source>
</reference>
<gene>
    <name evidence="1" type="ORF">RHMOL_Rhmol02G0054500</name>
</gene>
<evidence type="ECO:0000313" key="2">
    <source>
        <dbReference type="Proteomes" id="UP001062846"/>
    </source>
</evidence>
<evidence type="ECO:0000313" key="1">
    <source>
        <dbReference type="EMBL" id="KAI8566614.1"/>
    </source>
</evidence>
<dbReference type="EMBL" id="CM046389">
    <property type="protein sequence ID" value="KAI8566614.1"/>
    <property type="molecule type" value="Genomic_DNA"/>
</dbReference>